<evidence type="ECO:0000256" key="8">
    <source>
        <dbReference type="ARBA" id="ARBA00022777"/>
    </source>
</evidence>
<keyword evidence="10 14" id="KW-1133">Transmembrane helix</keyword>
<keyword evidence="8 16" id="KW-0418">Kinase</keyword>
<dbReference type="PANTHER" id="PTHR45569:SF1">
    <property type="entry name" value="SENSOR PROTEIN KDPD"/>
    <property type="match status" value="1"/>
</dbReference>
<evidence type="ECO:0000256" key="9">
    <source>
        <dbReference type="ARBA" id="ARBA00022840"/>
    </source>
</evidence>
<dbReference type="InterPro" id="IPR036097">
    <property type="entry name" value="HisK_dim/P_sf"/>
</dbReference>
<evidence type="ECO:0000256" key="1">
    <source>
        <dbReference type="ARBA" id="ARBA00000085"/>
    </source>
</evidence>
<name>A0A159Z9D1_9RHOB</name>
<keyword evidence="12 14" id="KW-0472">Membrane</keyword>
<dbReference type="PATRIC" id="fig|1335048.3.peg.4249"/>
<gene>
    <name evidence="16" type="ORF">AKL17_4082</name>
</gene>
<dbReference type="EMBL" id="CP012661">
    <property type="protein sequence ID" value="AMY71304.1"/>
    <property type="molecule type" value="Genomic_DNA"/>
</dbReference>
<dbReference type="PROSITE" id="PS50109">
    <property type="entry name" value="HIS_KIN"/>
    <property type="match status" value="1"/>
</dbReference>
<dbReference type="SUPFAM" id="SSF55874">
    <property type="entry name" value="ATPase domain of HSP90 chaperone/DNA topoisomerase II/histidine kinase"/>
    <property type="match status" value="1"/>
</dbReference>
<dbReference type="InterPro" id="IPR005467">
    <property type="entry name" value="His_kinase_dom"/>
</dbReference>
<evidence type="ECO:0000256" key="14">
    <source>
        <dbReference type="SAM" id="Phobius"/>
    </source>
</evidence>
<evidence type="ECO:0000313" key="16">
    <source>
        <dbReference type="EMBL" id="AMY71304.1"/>
    </source>
</evidence>
<dbReference type="Gene3D" id="3.30.450.40">
    <property type="match status" value="1"/>
</dbReference>
<dbReference type="Proteomes" id="UP000076128">
    <property type="component" value="Chromosome"/>
</dbReference>
<dbReference type="SUPFAM" id="SSF52402">
    <property type="entry name" value="Adenine nucleotide alpha hydrolases-like"/>
    <property type="match status" value="1"/>
</dbReference>
<dbReference type="InterPro" id="IPR003661">
    <property type="entry name" value="HisK_dim/P_dom"/>
</dbReference>
<evidence type="ECO:0000259" key="15">
    <source>
        <dbReference type="PROSITE" id="PS50109"/>
    </source>
</evidence>
<dbReference type="CDD" id="cd00082">
    <property type="entry name" value="HisKA"/>
    <property type="match status" value="1"/>
</dbReference>
<comment type="catalytic activity">
    <reaction evidence="1">
        <text>ATP + protein L-histidine = ADP + protein N-phospho-L-histidine.</text>
        <dbReference type="EC" id="2.7.13.3"/>
    </reaction>
</comment>
<dbReference type="Pfam" id="PF13492">
    <property type="entry name" value="GAF_3"/>
    <property type="match status" value="1"/>
</dbReference>
<evidence type="ECO:0000256" key="3">
    <source>
        <dbReference type="ARBA" id="ARBA00012438"/>
    </source>
</evidence>
<dbReference type="InterPro" id="IPR029016">
    <property type="entry name" value="GAF-like_dom_sf"/>
</dbReference>
<dbReference type="STRING" id="1335048.AKL17_4082"/>
<dbReference type="Pfam" id="PF02518">
    <property type="entry name" value="HATPase_c"/>
    <property type="match status" value="1"/>
</dbReference>
<dbReference type="Gene3D" id="1.10.287.130">
    <property type="match status" value="1"/>
</dbReference>
<dbReference type="InterPro" id="IPR036890">
    <property type="entry name" value="HATPase_C_sf"/>
</dbReference>
<keyword evidence="7" id="KW-0547">Nucleotide-binding</keyword>
<evidence type="ECO:0000256" key="6">
    <source>
        <dbReference type="ARBA" id="ARBA00022692"/>
    </source>
</evidence>
<dbReference type="SUPFAM" id="SSF47384">
    <property type="entry name" value="Homodimeric domain of signal transducing histidine kinase"/>
    <property type="match status" value="1"/>
</dbReference>
<dbReference type="AlphaFoldDB" id="A0A159Z9D1"/>
<dbReference type="InterPro" id="IPR038318">
    <property type="entry name" value="KdpD_sf"/>
</dbReference>
<dbReference type="EC" id="2.7.13.3" evidence="3"/>
<keyword evidence="11" id="KW-0902">Two-component regulatory system</keyword>
<organism evidence="16 17">
    <name type="scientific">Frigidibacter mobilis</name>
    <dbReference type="NCBI Taxonomy" id="1335048"/>
    <lineage>
        <taxon>Bacteria</taxon>
        <taxon>Pseudomonadati</taxon>
        <taxon>Pseudomonadota</taxon>
        <taxon>Alphaproteobacteria</taxon>
        <taxon>Rhodobacterales</taxon>
        <taxon>Paracoccaceae</taxon>
        <taxon>Frigidibacter</taxon>
    </lineage>
</organism>
<dbReference type="KEGG" id="daa:AKL17_4082"/>
<feature type="domain" description="Histidine kinase" evidence="15">
    <location>
        <begin position="671"/>
        <end position="888"/>
    </location>
</feature>
<dbReference type="InterPro" id="IPR025201">
    <property type="entry name" value="KdpD_TM"/>
</dbReference>
<dbReference type="RefSeq" id="WP_066816715.1">
    <property type="nucleotide sequence ID" value="NZ_CP012661.1"/>
</dbReference>
<dbReference type="CDD" id="cd00075">
    <property type="entry name" value="HATPase"/>
    <property type="match status" value="1"/>
</dbReference>
<protein>
    <recommendedName>
        <fullName evidence="3">histidine kinase</fullName>
        <ecNumber evidence="3">2.7.13.3</ecNumber>
    </recommendedName>
</protein>
<evidence type="ECO:0000256" key="10">
    <source>
        <dbReference type="ARBA" id="ARBA00022989"/>
    </source>
</evidence>
<accession>A0A159Z9D1</accession>
<dbReference type="OrthoDB" id="9806130at2"/>
<dbReference type="InterPro" id="IPR004358">
    <property type="entry name" value="Sig_transdc_His_kin-like_C"/>
</dbReference>
<dbReference type="Gene3D" id="1.20.120.620">
    <property type="entry name" value="Backbone structure of the membrane domain of e. Coli histidine kinase receptor kdpd"/>
    <property type="match status" value="1"/>
</dbReference>
<evidence type="ECO:0000313" key="17">
    <source>
        <dbReference type="Proteomes" id="UP000076128"/>
    </source>
</evidence>
<dbReference type="InterPro" id="IPR014729">
    <property type="entry name" value="Rossmann-like_a/b/a_fold"/>
</dbReference>
<dbReference type="InterPro" id="IPR006016">
    <property type="entry name" value="UspA"/>
</dbReference>
<evidence type="ECO:0000256" key="4">
    <source>
        <dbReference type="ARBA" id="ARBA00022553"/>
    </source>
</evidence>
<dbReference type="Gene3D" id="3.40.50.620">
    <property type="entry name" value="HUPs"/>
    <property type="match status" value="1"/>
</dbReference>
<keyword evidence="17" id="KW-1185">Reference proteome</keyword>
<dbReference type="GO" id="GO:0005737">
    <property type="term" value="C:cytoplasm"/>
    <property type="evidence" value="ECO:0007669"/>
    <property type="project" value="UniProtKB-ARBA"/>
</dbReference>
<keyword evidence="6 14" id="KW-0812">Transmembrane</keyword>
<proteinExistence type="predicted"/>
<dbReference type="InterPro" id="IPR003594">
    <property type="entry name" value="HATPase_dom"/>
</dbReference>
<dbReference type="SMART" id="SM00065">
    <property type="entry name" value="GAF"/>
    <property type="match status" value="1"/>
</dbReference>
<evidence type="ECO:0000256" key="7">
    <source>
        <dbReference type="ARBA" id="ARBA00022741"/>
    </source>
</evidence>
<keyword evidence="5" id="KW-0808">Transferase</keyword>
<feature type="coiled-coil region" evidence="13">
    <location>
        <begin position="303"/>
        <end position="330"/>
    </location>
</feature>
<dbReference type="Pfam" id="PF13493">
    <property type="entry name" value="DUF4118"/>
    <property type="match status" value="1"/>
</dbReference>
<evidence type="ECO:0000256" key="2">
    <source>
        <dbReference type="ARBA" id="ARBA00004141"/>
    </source>
</evidence>
<dbReference type="Pfam" id="PF02702">
    <property type="entry name" value="KdpD"/>
    <property type="match status" value="1"/>
</dbReference>
<dbReference type="Gene3D" id="3.30.565.10">
    <property type="entry name" value="Histidine kinase-like ATPase, C-terminal domain"/>
    <property type="match status" value="1"/>
</dbReference>
<keyword evidence="13" id="KW-0175">Coiled coil</keyword>
<feature type="transmembrane region" description="Helical" evidence="14">
    <location>
        <begin position="447"/>
        <end position="465"/>
    </location>
</feature>
<dbReference type="SMART" id="SM00387">
    <property type="entry name" value="HATPase_c"/>
    <property type="match status" value="1"/>
</dbReference>
<dbReference type="PANTHER" id="PTHR45569">
    <property type="entry name" value="SENSOR PROTEIN KDPD"/>
    <property type="match status" value="1"/>
</dbReference>
<dbReference type="InterPro" id="IPR052023">
    <property type="entry name" value="Histidine_kinase_KdpD"/>
</dbReference>
<evidence type="ECO:0000256" key="12">
    <source>
        <dbReference type="ARBA" id="ARBA00023136"/>
    </source>
</evidence>
<keyword evidence="9" id="KW-0067">ATP-binding</keyword>
<dbReference type="Pfam" id="PF00512">
    <property type="entry name" value="HisKA"/>
    <property type="match status" value="1"/>
</dbReference>
<comment type="subcellular location">
    <subcellularLocation>
        <location evidence="2">Membrane</location>
        <topology evidence="2">Multi-pass membrane protein</topology>
    </subcellularLocation>
</comment>
<feature type="transmembrane region" description="Helical" evidence="14">
    <location>
        <begin position="477"/>
        <end position="495"/>
    </location>
</feature>
<dbReference type="GO" id="GO:0000155">
    <property type="term" value="F:phosphorelay sensor kinase activity"/>
    <property type="evidence" value="ECO:0007669"/>
    <property type="project" value="InterPro"/>
</dbReference>
<evidence type="ECO:0000256" key="5">
    <source>
        <dbReference type="ARBA" id="ARBA00022679"/>
    </source>
</evidence>
<evidence type="ECO:0000256" key="11">
    <source>
        <dbReference type="ARBA" id="ARBA00023012"/>
    </source>
</evidence>
<dbReference type="PRINTS" id="PR00344">
    <property type="entry name" value="BCTRLSENSOR"/>
</dbReference>
<reference evidence="16 17" key="1">
    <citation type="submission" date="2015-09" db="EMBL/GenBank/DDBJ databases">
        <title>Complete genome sequence of Defluviimonas alba cai42t isolated from an oilfield in Xinjiang.</title>
        <authorList>
            <person name="Geng S."/>
            <person name="Pan X."/>
            <person name="Wu X."/>
        </authorList>
    </citation>
    <scope>NUCLEOTIDE SEQUENCE [LARGE SCALE GENOMIC DNA]</scope>
    <source>
        <strain evidence="17">cai42</strain>
    </source>
</reference>
<dbReference type="FunFam" id="3.40.50.300:FF:000483">
    <property type="entry name" value="Sensor histidine kinase KdpD"/>
    <property type="match status" value="1"/>
</dbReference>
<dbReference type="GO" id="GO:0005886">
    <property type="term" value="C:plasma membrane"/>
    <property type="evidence" value="ECO:0007669"/>
    <property type="project" value="TreeGrafter"/>
</dbReference>
<keyword evidence="4" id="KW-0597">Phosphoprotein</keyword>
<dbReference type="Pfam" id="PF00582">
    <property type="entry name" value="Usp"/>
    <property type="match status" value="1"/>
</dbReference>
<sequence>MTPDAALRPSPDALLAHAAREGRGRLKIFIGAAPGVGKTWAMLDDAHRRRAEGVDVLAALIETHGRAETQAKLAGLPQLPRKPVIYKGRALTEMDLDGLLARRPALALIDELAHTNADTGRHEKRWQDVEEVLAAGIDVFTTLNVQHIETLNETVARITGVRVRETVPDRVLEMADEIELIDLPPDDLMARLKQGKIYPQDQAARALTSFFAKGNLTALRELALRAAADRVDAQLREHMAANAIAGPWPTQERILVCINESPAAREAIRVAKRSADRARAEWIALNVTQARMETLPEAEKDRLAGTLRLAERLGAELATLEAERDVAQAILSYAADRNVRRIVIGRPRRRPFWARLTTEDVATHLLRLSGRFEITVAAQPDEPAARPGWHLPQLGAEPRAWGEAVLAVALASACAFAAERLFPVASLSVIYMTAVVVVASRRGIAPAIGAAVIGFLAYNFLFTHPRYTFHVSRQGELLTLGLFLAASLITGNLAARLRARVDAQATIADRTNKLYDFSRRVAAAATADDVIWASVSHVATTLRCEAVLLKPSPAGELQVVGGFPPEDQLDIRDQSAAQFSWDKGEAAGRGSDTLPTARWFFLPLTAGERRLGVLGIAHADERPFARTDRRLLDALVDQIALALERLRLTEELSETRLASETDRLRTALLSSVSHDLRTPLVTIIGAAGSLAHSPDLPADARQDLAENIREEGERLDRYVQNLLDMTRLGHGALKPQVGPVDVAELVGTARHRLRAPLRGHVLETDVPDLLPLVLADGMLLEQVLVNVLDNAAKYAPAGSTIAIAARRVALQVELTVADTGPGIPSDERARVFDMFYRVAEGDRQRAGTGLGLAICKGLIEAMGGTIRAESASPDGGGTRIVIGIPLFNPENPA</sequence>
<feature type="transmembrane region" description="Helical" evidence="14">
    <location>
        <begin position="421"/>
        <end position="440"/>
    </location>
</feature>
<dbReference type="InterPro" id="IPR027417">
    <property type="entry name" value="P-loop_NTPase"/>
</dbReference>
<dbReference type="Gene3D" id="3.40.50.300">
    <property type="entry name" value="P-loop containing nucleotide triphosphate hydrolases"/>
    <property type="match status" value="1"/>
</dbReference>
<evidence type="ECO:0000256" key="13">
    <source>
        <dbReference type="SAM" id="Coils"/>
    </source>
</evidence>
<dbReference type="SUPFAM" id="SSF55781">
    <property type="entry name" value="GAF domain-like"/>
    <property type="match status" value="1"/>
</dbReference>
<dbReference type="InterPro" id="IPR003018">
    <property type="entry name" value="GAF"/>
</dbReference>
<dbReference type="SMART" id="SM00388">
    <property type="entry name" value="HisKA"/>
    <property type="match status" value="1"/>
</dbReference>
<dbReference type="GO" id="GO:0005524">
    <property type="term" value="F:ATP binding"/>
    <property type="evidence" value="ECO:0007669"/>
    <property type="project" value="UniProtKB-KW"/>
</dbReference>
<dbReference type="InterPro" id="IPR003852">
    <property type="entry name" value="Sig_transdc_His_kinase_KdpD_N"/>
</dbReference>